<dbReference type="Proteomes" id="UP000256977">
    <property type="component" value="Unassembled WGS sequence"/>
</dbReference>
<dbReference type="RefSeq" id="WP_116063764.1">
    <property type="nucleotide sequence ID" value="NZ_QRDZ01000026.1"/>
</dbReference>
<evidence type="ECO:0000313" key="1">
    <source>
        <dbReference type="EMBL" id="RED63402.1"/>
    </source>
</evidence>
<dbReference type="OrthoDB" id="2588205at2"/>
<evidence type="ECO:0000313" key="2">
    <source>
        <dbReference type="Proteomes" id="UP000256977"/>
    </source>
</evidence>
<comment type="caution">
    <text evidence="1">The sequence shown here is derived from an EMBL/GenBank/DDBJ whole genome shotgun (WGS) entry which is preliminary data.</text>
</comment>
<sequence>MDFTFEILDSSTINLRFNYGGAWFEFNLFYRDEQWILHPYDATLLGNPEMCRLVVADLLGNKVFQVMLAKQRILLSQLRTSVDVSNDRFERIPSERVERDRGAEQGVGDEIDRWVQQHSLTEIIDQEQRRVEERLQIYQTVLQKMFYQNLGPGDEEFDKVQEITRIYKEAFGRLGELTSKRDSDGFGDDFSRGRRF</sequence>
<proteinExistence type="predicted"/>
<keyword evidence="2" id="KW-1185">Reference proteome</keyword>
<accession>A0A3D9INQ5</accession>
<reference evidence="1 2" key="1">
    <citation type="submission" date="2018-07" db="EMBL/GenBank/DDBJ databases">
        <title>Genomic Encyclopedia of Type Strains, Phase III (KMG-III): the genomes of soil and plant-associated and newly described type strains.</title>
        <authorList>
            <person name="Whitman W."/>
        </authorList>
    </citation>
    <scope>NUCLEOTIDE SEQUENCE [LARGE SCALE GENOMIC DNA]</scope>
    <source>
        <strain evidence="1 2">CECT 7287</strain>
    </source>
</reference>
<gene>
    <name evidence="1" type="ORF">DFP98_12678</name>
</gene>
<protein>
    <submittedName>
        <fullName evidence="1">Uncharacterized protein</fullName>
    </submittedName>
</protein>
<organism evidence="1 2">
    <name type="scientific">Cohnella phaseoli</name>
    <dbReference type="NCBI Taxonomy" id="456490"/>
    <lineage>
        <taxon>Bacteria</taxon>
        <taxon>Bacillati</taxon>
        <taxon>Bacillota</taxon>
        <taxon>Bacilli</taxon>
        <taxon>Bacillales</taxon>
        <taxon>Paenibacillaceae</taxon>
        <taxon>Cohnella</taxon>
    </lineage>
</organism>
<dbReference type="AlphaFoldDB" id="A0A3D9INQ5"/>
<dbReference type="EMBL" id="QRDZ01000026">
    <property type="protein sequence ID" value="RED63402.1"/>
    <property type="molecule type" value="Genomic_DNA"/>
</dbReference>
<name>A0A3D9INQ5_9BACL</name>